<dbReference type="Proteomes" id="UP000608754">
    <property type="component" value="Unassembled WGS sequence"/>
</dbReference>
<dbReference type="InterPro" id="IPR016181">
    <property type="entry name" value="Acyl_CoA_acyltransferase"/>
</dbReference>
<comment type="caution">
    <text evidence="2">The sequence shown here is derived from an EMBL/GenBank/DDBJ whole genome shotgun (WGS) entry which is preliminary data.</text>
</comment>
<dbReference type="EMBL" id="JADGIK010000006">
    <property type="protein sequence ID" value="MBF0597737.1"/>
    <property type="molecule type" value="Genomic_DNA"/>
</dbReference>
<organism evidence="2 3">
    <name type="scientific">Faecalibacter rhinopitheci</name>
    <dbReference type="NCBI Taxonomy" id="2779678"/>
    <lineage>
        <taxon>Bacteria</taxon>
        <taxon>Pseudomonadati</taxon>
        <taxon>Bacteroidota</taxon>
        <taxon>Flavobacteriia</taxon>
        <taxon>Flavobacteriales</taxon>
        <taxon>Weeksellaceae</taxon>
        <taxon>Faecalibacter</taxon>
    </lineage>
</organism>
<dbReference type="CDD" id="cd04301">
    <property type="entry name" value="NAT_SF"/>
    <property type="match status" value="1"/>
</dbReference>
<dbReference type="SUPFAM" id="SSF55729">
    <property type="entry name" value="Acyl-CoA N-acyltransferases (Nat)"/>
    <property type="match status" value="1"/>
</dbReference>
<evidence type="ECO:0000313" key="2">
    <source>
        <dbReference type="EMBL" id="MBF0597737.1"/>
    </source>
</evidence>
<dbReference type="InterPro" id="IPR000182">
    <property type="entry name" value="GNAT_dom"/>
</dbReference>
<accession>A0A8J7G6J8</accession>
<protein>
    <submittedName>
        <fullName evidence="2">GNAT family N-acetyltransferase</fullName>
    </submittedName>
</protein>
<dbReference type="PROSITE" id="PS51186">
    <property type="entry name" value="GNAT"/>
    <property type="match status" value="1"/>
</dbReference>
<sequence>MKIRFIQPNEKQEIKALFIREWNSNMMVSRSHQHFVENLECVIATTEDKISGVLTFNIRNNQAEIVSLDSFEEGKGIGTKLLDFALNHFKMLDLERIWLITSNDNCHAMRFYQKRDWIMVNIHLNAIEEARKMKPEIPLIGYDNIPILHEIEFEYNL</sequence>
<dbReference type="RefSeq" id="WP_194183283.1">
    <property type="nucleotide sequence ID" value="NZ_JADGIK010000006.1"/>
</dbReference>
<dbReference type="AlphaFoldDB" id="A0A8J7G6J8"/>
<evidence type="ECO:0000313" key="3">
    <source>
        <dbReference type="Proteomes" id="UP000608754"/>
    </source>
</evidence>
<proteinExistence type="predicted"/>
<keyword evidence="3" id="KW-1185">Reference proteome</keyword>
<feature type="domain" description="N-acetyltransferase" evidence="1">
    <location>
        <begin position="1"/>
        <end position="134"/>
    </location>
</feature>
<evidence type="ECO:0000259" key="1">
    <source>
        <dbReference type="PROSITE" id="PS51186"/>
    </source>
</evidence>
<reference evidence="2" key="1">
    <citation type="submission" date="2020-10" db="EMBL/GenBank/DDBJ databases">
        <authorList>
            <person name="Lu T."/>
            <person name="Wang Q."/>
            <person name="Han X."/>
        </authorList>
    </citation>
    <scope>NUCLEOTIDE SEQUENCE</scope>
    <source>
        <strain evidence="2">WQ 117</strain>
    </source>
</reference>
<gene>
    <name evidence="2" type="ORF">IM532_09805</name>
</gene>
<dbReference type="Pfam" id="PF00583">
    <property type="entry name" value="Acetyltransf_1"/>
    <property type="match status" value="1"/>
</dbReference>
<dbReference type="Gene3D" id="3.40.630.30">
    <property type="match status" value="1"/>
</dbReference>
<name>A0A8J7G6J8_9FLAO</name>
<dbReference type="GO" id="GO:0016747">
    <property type="term" value="F:acyltransferase activity, transferring groups other than amino-acyl groups"/>
    <property type="evidence" value="ECO:0007669"/>
    <property type="project" value="InterPro"/>
</dbReference>